<accession>A0ABS7SKF1</accession>
<keyword evidence="3" id="KW-0812">Transmembrane</keyword>
<dbReference type="PANTHER" id="PTHR45138">
    <property type="entry name" value="REGULATORY COMPONENTS OF SENSORY TRANSDUCTION SYSTEM"/>
    <property type="match status" value="1"/>
</dbReference>
<dbReference type="InterPro" id="IPR000160">
    <property type="entry name" value="GGDEF_dom"/>
</dbReference>
<dbReference type="SMART" id="SM00267">
    <property type="entry name" value="GGDEF"/>
    <property type="match status" value="1"/>
</dbReference>
<reference evidence="5 6" key="1">
    <citation type="submission" date="2021-01" db="EMBL/GenBank/DDBJ databases">
        <authorList>
            <person name="Ruan W."/>
            <person name="Khan S.A."/>
            <person name="Jeon C.O."/>
        </authorList>
    </citation>
    <scope>NUCLEOTIDE SEQUENCE [LARGE SCALE GENOMIC DNA]</scope>
    <source>
        <strain evidence="5 6">R798</strain>
    </source>
</reference>
<evidence type="ECO:0000313" key="6">
    <source>
        <dbReference type="Proteomes" id="UP000809349"/>
    </source>
</evidence>
<dbReference type="PANTHER" id="PTHR45138:SF9">
    <property type="entry name" value="DIGUANYLATE CYCLASE DGCM-RELATED"/>
    <property type="match status" value="1"/>
</dbReference>
<evidence type="ECO:0000256" key="1">
    <source>
        <dbReference type="ARBA" id="ARBA00012528"/>
    </source>
</evidence>
<dbReference type="Gene3D" id="3.30.70.270">
    <property type="match status" value="1"/>
</dbReference>
<evidence type="ECO:0000259" key="4">
    <source>
        <dbReference type="PROSITE" id="PS50887"/>
    </source>
</evidence>
<dbReference type="EC" id="2.7.7.65" evidence="1"/>
<protein>
    <recommendedName>
        <fullName evidence="1">diguanylate cyclase</fullName>
        <ecNumber evidence="1">2.7.7.65</ecNumber>
    </recommendedName>
</protein>
<evidence type="ECO:0000256" key="2">
    <source>
        <dbReference type="ARBA" id="ARBA00034247"/>
    </source>
</evidence>
<dbReference type="InterPro" id="IPR029787">
    <property type="entry name" value="Nucleotide_cyclase"/>
</dbReference>
<dbReference type="InterPro" id="IPR050469">
    <property type="entry name" value="Diguanylate_Cyclase"/>
</dbReference>
<gene>
    <name evidence="5" type="ORF">I4X03_003985</name>
</gene>
<dbReference type="NCBIfam" id="TIGR00254">
    <property type="entry name" value="GGDEF"/>
    <property type="match status" value="1"/>
</dbReference>
<reference evidence="5 6" key="2">
    <citation type="submission" date="2021-08" db="EMBL/GenBank/DDBJ databases">
        <title>Massilia sp. R798.</title>
        <authorList>
            <person name="Baek J.H."/>
            <person name="Jung H.S."/>
            <person name="Kim K.R."/>
            <person name="Jeon C.O."/>
        </authorList>
    </citation>
    <scope>NUCLEOTIDE SEQUENCE [LARGE SCALE GENOMIC DNA]</scope>
    <source>
        <strain evidence="5 6">R798</strain>
    </source>
</reference>
<comment type="catalytic activity">
    <reaction evidence="2">
        <text>2 GTP = 3',3'-c-di-GMP + 2 diphosphate</text>
        <dbReference type="Rhea" id="RHEA:24898"/>
        <dbReference type="ChEBI" id="CHEBI:33019"/>
        <dbReference type="ChEBI" id="CHEBI:37565"/>
        <dbReference type="ChEBI" id="CHEBI:58805"/>
        <dbReference type="EC" id="2.7.7.65"/>
    </reaction>
</comment>
<feature type="transmembrane region" description="Helical" evidence="3">
    <location>
        <begin position="188"/>
        <end position="206"/>
    </location>
</feature>
<evidence type="ECO:0000313" key="5">
    <source>
        <dbReference type="EMBL" id="MBZ2206419.1"/>
    </source>
</evidence>
<keyword evidence="3" id="KW-0472">Membrane</keyword>
<comment type="caution">
    <text evidence="5">The sequence shown here is derived from an EMBL/GenBank/DDBJ whole genome shotgun (WGS) entry which is preliminary data.</text>
</comment>
<dbReference type="InterPro" id="IPR043128">
    <property type="entry name" value="Rev_trsase/Diguanyl_cyclase"/>
</dbReference>
<dbReference type="SUPFAM" id="SSF55073">
    <property type="entry name" value="Nucleotide cyclase"/>
    <property type="match status" value="1"/>
</dbReference>
<dbReference type="Pfam" id="PF00990">
    <property type="entry name" value="GGDEF"/>
    <property type="match status" value="1"/>
</dbReference>
<evidence type="ECO:0000256" key="3">
    <source>
        <dbReference type="SAM" id="Phobius"/>
    </source>
</evidence>
<dbReference type="CDD" id="cd01949">
    <property type="entry name" value="GGDEF"/>
    <property type="match status" value="1"/>
</dbReference>
<feature type="transmembrane region" description="Helical" evidence="3">
    <location>
        <begin position="117"/>
        <end position="138"/>
    </location>
</feature>
<dbReference type="RefSeq" id="WP_223465933.1">
    <property type="nucleotide sequence ID" value="NZ_JAFBIL020000001.1"/>
</dbReference>
<name>A0ABS7SKF1_9BURK</name>
<dbReference type="Proteomes" id="UP000809349">
    <property type="component" value="Unassembled WGS sequence"/>
</dbReference>
<feature type="transmembrane region" description="Helical" evidence="3">
    <location>
        <begin position="150"/>
        <end position="168"/>
    </location>
</feature>
<proteinExistence type="predicted"/>
<feature type="transmembrane region" description="Helical" evidence="3">
    <location>
        <begin position="6"/>
        <end position="24"/>
    </location>
</feature>
<feature type="domain" description="GGDEF" evidence="4">
    <location>
        <begin position="248"/>
        <end position="378"/>
    </location>
</feature>
<keyword evidence="3" id="KW-1133">Transmembrane helix</keyword>
<organism evidence="5 6">
    <name type="scientific">Massilia soli</name>
    <dbReference type="NCBI Taxonomy" id="2792854"/>
    <lineage>
        <taxon>Bacteria</taxon>
        <taxon>Pseudomonadati</taxon>
        <taxon>Pseudomonadota</taxon>
        <taxon>Betaproteobacteria</taxon>
        <taxon>Burkholderiales</taxon>
        <taxon>Oxalobacteraceae</taxon>
        <taxon>Telluria group</taxon>
        <taxon>Massilia</taxon>
    </lineage>
</organism>
<feature type="transmembrane region" description="Helical" evidence="3">
    <location>
        <begin position="59"/>
        <end position="81"/>
    </location>
</feature>
<dbReference type="EMBL" id="JAFBIL020000001">
    <property type="protein sequence ID" value="MBZ2206419.1"/>
    <property type="molecule type" value="Genomic_DNA"/>
</dbReference>
<sequence>MIDIKTFVLVLAIGNIGLAVLMAGYAHSQRHAAMRIWTWSKLVVGSAYLMGWLQAPVPALWHSVSANSLVMVGITLEVAAYCTFFGFKGWKRVLYPFAALSIIAYIGLRLSGAALPYATGLMSSVVAVMIGAIAFALLRPASDSTLLRRIIGVNDASFFLAMSARALSDLMPGTFTLLSPHAAHAFTFVTGYLLVIVNGFGFLLLCKEKDDREMALLATTDSLTGLANRRAFFERTEAARMLAARLRKPISLMMLDIDHFKSLNDRFGHACGDQALCVFADTARSELREHDIMGRLGGEEFALALPGTDLTGAMQAAERLREAVERVILPNHGYAMTVSIGVVLIDPNEDINAALARADQALYQAKSGGRNRVKNGEPMLKFA</sequence>
<keyword evidence="6" id="KW-1185">Reference proteome</keyword>
<dbReference type="PROSITE" id="PS50887">
    <property type="entry name" value="GGDEF"/>
    <property type="match status" value="1"/>
</dbReference>
<feature type="transmembrane region" description="Helical" evidence="3">
    <location>
        <begin position="93"/>
        <end position="111"/>
    </location>
</feature>